<keyword evidence="13" id="KW-1185">Reference proteome</keyword>
<dbReference type="InterPro" id="IPR036291">
    <property type="entry name" value="NAD(P)-bd_dom_sf"/>
</dbReference>
<evidence type="ECO:0000256" key="5">
    <source>
        <dbReference type="ARBA" id="ARBA00023002"/>
    </source>
</evidence>
<dbReference type="InterPro" id="IPR046346">
    <property type="entry name" value="Aminoacid_DH-like_N_sf"/>
</dbReference>
<feature type="active site" description="Proton acceptor" evidence="8">
    <location>
        <position position="67"/>
    </location>
</feature>
<feature type="binding site" evidence="8">
    <location>
        <position position="223"/>
    </location>
    <ligand>
        <name>shikimate</name>
        <dbReference type="ChEBI" id="CHEBI:36208"/>
    </ligand>
</feature>
<dbReference type="GO" id="GO:0005829">
    <property type="term" value="C:cytosol"/>
    <property type="evidence" value="ECO:0007669"/>
    <property type="project" value="TreeGrafter"/>
</dbReference>
<evidence type="ECO:0000259" key="11">
    <source>
        <dbReference type="Pfam" id="PF18317"/>
    </source>
</evidence>
<dbReference type="InterPro" id="IPR011342">
    <property type="entry name" value="Shikimate_DH"/>
</dbReference>
<dbReference type="PANTHER" id="PTHR21089">
    <property type="entry name" value="SHIKIMATE DEHYDROGENASE"/>
    <property type="match status" value="1"/>
</dbReference>
<dbReference type="GO" id="GO:0004764">
    <property type="term" value="F:shikimate 3-dehydrogenase (NADP+) activity"/>
    <property type="evidence" value="ECO:0007669"/>
    <property type="project" value="UniProtKB-UniRule"/>
</dbReference>
<dbReference type="UniPathway" id="UPA00053">
    <property type="reaction ID" value="UER00087"/>
</dbReference>
<dbReference type="Proteomes" id="UP000269301">
    <property type="component" value="Unassembled WGS sequence"/>
</dbReference>
<sequence length="280" mass="31468">MGLNFQLIGYPIKHSLSPWIHQQFLRKANLEGTYVINEITPSESVKERIEQMKRDNVDGFNVTIPYKQEVIPYLDKIDDSAKNVGAVNTVLNKNGKLIGYNTDSIGYVRSLENKYPSLEGNQSVNILLLGAGGAARGIYYGLYQAGYKNIDIANRTQEKAVEIAKLGSRATTRIITLKDAEHDLLDYDVIIQTTSVGMKPNIHESIISIREVKPGTIVSDIVYQPIKTDFLTQAEVAGAKLHFGHTMLLYQAQYAFEIWTGETIQMEKMDKELQQILEGR</sequence>
<dbReference type="Gene3D" id="3.40.50.720">
    <property type="entry name" value="NAD(P)-binding Rossmann-like Domain"/>
    <property type="match status" value="1"/>
</dbReference>
<feature type="domain" description="SDH C-terminal" evidence="11">
    <location>
        <begin position="244"/>
        <end position="273"/>
    </location>
</feature>
<evidence type="ECO:0000256" key="3">
    <source>
        <dbReference type="ARBA" id="ARBA00022605"/>
    </source>
</evidence>
<dbReference type="GO" id="GO:0050661">
    <property type="term" value="F:NADP binding"/>
    <property type="evidence" value="ECO:0007669"/>
    <property type="project" value="InterPro"/>
</dbReference>
<keyword evidence="5 8" id="KW-0560">Oxidoreductase</keyword>
<keyword evidence="6 8" id="KW-0057">Aromatic amino acid biosynthesis</keyword>
<dbReference type="HAMAP" id="MF_00222">
    <property type="entry name" value="Shikimate_DH_AroE"/>
    <property type="match status" value="1"/>
</dbReference>
<feature type="binding site" evidence="8">
    <location>
        <position position="251"/>
    </location>
    <ligand>
        <name>shikimate</name>
        <dbReference type="ChEBI" id="CHEBI:36208"/>
    </ligand>
</feature>
<comment type="catalytic activity">
    <reaction evidence="7 8">
        <text>shikimate + NADP(+) = 3-dehydroshikimate + NADPH + H(+)</text>
        <dbReference type="Rhea" id="RHEA:17737"/>
        <dbReference type="ChEBI" id="CHEBI:15378"/>
        <dbReference type="ChEBI" id="CHEBI:16630"/>
        <dbReference type="ChEBI" id="CHEBI:36208"/>
        <dbReference type="ChEBI" id="CHEBI:57783"/>
        <dbReference type="ChEBI" id="CHEBI:58349"/>
        <dbReference type="EC" id="1.1.1.25"/>
    </reaction>
</comment>
<reference evidence="12 13" key="1">
    <citation type="journal article" date="2016" name="Int. J. Syst. Evol. Microbiol.">
        <title>Oceanobacillus halophilus sp. nov., a novel moderately halophilic bacterium from a hypersaline lake.</title>
        <authorList>
            <person name="Amoozegar M.A."/>
            <person name="Bagheri M."/>
            <person name="Makhdoumi A."/>
            <person name="Nikou M.M."/>
            <person name="Fazeli S.A.S."/>
            <person name="Schumann P."/>
            <person name="Sproer C."/>
            <person name="Sanchez-Porro C."/>
            <person name="Ventosa A."/>
        </authorList>
    </citation>
    <scope>NUCLEOTIDE SEQUENCE [LARGE SCALE GENOMIC DNA]</scope>
    <source>
        <strain evidence="12 13">DSM 23996</strain>
    </source>
</reference>
<comment type="caution">
    <text evidence="12">The sequence shown here is derived from an EMBL/GenBank/DDBJ whole genome shotgun (WGS) entry which is preliminary data.</text>
</comment>
<keyword evidence="3 8" id="KW-0028">Amino-acid biosynthesis</keyword>
<accession>A0A495ADH7</accession>
<dbReference type="Pfam" id="PF01488">
    <property type="entry name" value="Shikimate_DH"/>
    <property type="match status" value="1"/>
</dbReference>
<dbReference type="InterPro" id="IPR022893">
    <property type="entry name" value="Shikimate_DH_fam"/>
</dbReference>
<evidence type="ECO:0000256" key="4">
    <source>
        <dbReference type="ARBA" id="ARBA00022857"/>
    </source>
</evidence>
<evidence type="ECO:0000256" key="2">
    <source>
        <dbReference type="ARBA" id="ARBA00012962"/>
    </source>
</evidence>
<name>A0A495ADH7_9BACI</name>
<feature type="domain" description="Shikimate dehydrogenase substrate binding N-terminal" evidence="10">
    <location>
        <begin position="7"/>
        <end position="90"/>
    </location>
</feature>
<dbReference type="NCBIfam" id="TIGR00507">
    <property type="entry name" value="aroE"/>
    <property type="match status" value="1"/>
</dbReference>
<dbReference type="AlphaFoldDB" id="A0A495ADH7"/>
<dbReference type="GO" id="GO:0009423">
    <property type="term" value="P:chorismate biosynthetic process"/>
    <property type="evidence" value="ECO:0007669"/>
    <property type="project" value="UniProtKB-UniRule"/>
</dbReference>
<evidence type="ECO:0000256" key="8">
    <source>
        <dbReference type="HAMAP-Rule" id="MF_00222"/>
    </source>
</evidence>
<dbReference type="InterPro" id="IPR006151">
    <property type="entry name" value="Shikm_DH/Glu-tRNA_Rdtase"/>
</dbReference>
<evidence type="ECO:0000259" key="9">
    <source>
        <dbReference type="Pfam" id="PF01488"/>
    </source>
</evidence>
<feature type="binding site" evidence="8">
    <location>
        <position position="88"/>
    </location>
    <ligand>
        <name>shikimate</name>
        <dbReference type="ChEBI" id="CHEBI:36208"/>
    </ligand>
</feature>
<comment type="subunit">
    <text evidence="8">Homodimer.</text>
</comment>
<dbReference type="GO" id="GO:0019632">
    <property type="term" value="P:shikimate metabolic process"/>
    <property type="evidence" value="ECO:0007669"/>
    <property type="project" value="InterPro"/>
</dbReference>
<dbReference type="Pfam" id="PF08501">
    <property type="entry name" value="Shikimate_dh_N"/>
    <property type="match status" value="1"/>
</dbReference>
<comment type="function">
    <text evidence="8">Involved in the biosynthesis of the chorismate, which leads to the biosynthesis of aromatic amino acids. Catalyzes the reversible NADPH linked reduction of 3-dehydroshikimate (DHSA) to yield shikimate (SA).</text>
</comment>
<dbReference type="EC" id="1.1.1.25" evidence="2 8"/>
<dbReference type="Pfam" id="PF18317">
    <property type="entry name" value="SDH_C"/>
    <property type="match status" value="1"/>
</dbReference>
<feature type="binding site" evidence="8">
    <location>
        <position position="63"/>
    </location>
    <ligand>
        <name>shikimate</name>
        <dbReference type="ChEBI" id="CHEBI:36208"/>
    </ligand>
</feature>
<comment type="pathway">
    <text evidence="1 8">Metabolic intermediate biosynthesis; chorismate biosynthesis; chorismate from D-erythrose 4-phosphate and phosphoenolpyruvate: step 4/7.</text>
</comment>
<dbReference type="PANTHER" id="PTHR21089:SF1">
    <property type="entry name" value="BIFUNCTIONAL 3-DEHYDROQUINATE DEHYDRATASE_SHIKIMATE DEHYDROGENASE, CHLOROPLASTIC"/>
    <property type="match status" value="1"/>
</dbReference>
<dbReference type="SUPFAM" id="SSF51735">
    <property type="entry name" value="NAD(P)-binding Rossmann-fold domains"/>
    <property type="match status" value="1"/>
</dbReference>
<feature type="binding site" evidence="8">
    <location>
        <position position="221"/>
    </location>
    <ligand>
        <name>NADP(+)</name>
        <dbReference type="ChEBI" id="CHEBI:58349"/>
    </ligand>
</feature>
<comment type="similarity">
    <text evidence="8">Belongs to the shikimate dehydrogenase family.</text>
</comment>
<evidence type="ECO:0000256" key="7">
    <source>
        <dbReference type="ARBA" id="ARBA00049442"/>
    </source>
</evidence>
<dbReference type="EMBL" id="RBZP01000001">
    <property type="protein sequence ID" value="RKQ37853.1"/>
    <property type="molecule type" value="Genomic_DNA"/>
</dbReference>
<feature type="binding site" evidence="8">
    <location>
        <begin position="15"/>
        <end position="17"/>
    </location>
    <ligand>
        <name>shikimate</name>
        <dbReference type="ChEBI" id="CHEBI:36208"/>
    </ligand>
</feature>
<feature type="binding site" evidence="8">
    <location>
        <position position="79"/>
    </location>
    <ligand>
        <name>NADP(+)</name>
        <dbReference type="ChEBI" id="CHEBI:58349"/>
    </ligand>
</feature>
<organism evidence="12 13">
    <name type="scientific">Oceanobacillus halophilus</name>
    <dbReference type="NCBI Taxonomy" id="930130"/>
    <lineage>
        <taxon>Bacteria</taxon>
        <taxon>Bacillati</taxon>
        <taxon>Bacillota</taxon>
        <taxon>Bacilli</taxon>
        <taxon>Bacillales</taxon>
        <taxon>Bacillaceae</taxon>
        <taxon>Oceanobacillus</taxon>
    </lineage>
</organism>
<dbReference type="InterPro" id="IPR013708">
    <property type="entry name" value="Shikimate_DH-bd_N"/>
</dbReference>
<evidence type="ECO:0000259" key="10">
    <source>
        <dbReference type="Pfam" id="PF08501"/>
    </source>
</evidence>
<protein>
    <recommendedName>
        <fullName evidence="2 8">Shikimate dehydrogenase (NADP(+))</fullName>
        <shortName evidence="8">SDH</shortName>
        <ecNumber evidence="2 8">1.1.1.25</ecNumber>
    </recommendedName>
</protein>
<evidence type="ECO:0000313" key="13">
    <source>
        <dbReference type="Proteomes" id="UP000269301"/>
    </source>
</evidence>
<dbReference type="CDD" id="cd01065">
    <property type="entry name" value="NAD_bind_Shikimate_DH"/>
    <property type="match status" value="1"/>
</dbReference>
<feature type="domain" description="Quinate/shikimate 5-dehydrogenase/glutamyl-tRNA reductase" evidence="9">
    <location>
        <begin position="122"/>
        <end position="195"/>
    </location>
</feature>
<dbReference type="GO" id="GO:0008652">
    <property type="term" value="P:amino acid biosynthetic process"/>
    <property type="evidence" value="ECO:0007669"/>
    <property type="project" value="UniProtKB-KW"/>
</dbReference>
<feature type="binding site" evidence="8">
    <location>
        <begin position="130"/>
        <end position="134"/>
    </location>
    <ligand>
        <name>NADP(+)</name>
        <dbReference type="ChEBI" id="CHEBI:58349"/>
    </ligand>
</feature>
<proteinExistence type="inferred from homology"/>
<evidence type="ECO:0000256" key="6">
    <source>
        <dbReference type="ARBA" id="ARBA00023141"/>
    </source>
</evidence>
<dbReference type="SUPFAM" id="SSF53223">
    <property type="entry name" value="Aminoacid dehydrogenase-like, N-terminal domain"/>
    <property type="match status" value="1"/>
</dbReference>
<dbReference type="InterPro" id="IPR041121">
    <property type="entry name" value="SDH_C"/>
</dbReference>
<feature type="binding site" evidence="8">
    <location>
        <position position="103"/>
    </location>
    <ligand>
        <name>shikimate</name>
        <dbReference type="ChEBI" id="CHEBI:36208"/>
    </ligand>
</feature>
<dbReference type="RefSeq" id="WP_121202926.1">
    <property type="nucleotide sequence ID" value="NZ_RBZP01000001.1"/>
</dbReference>
<feature type="binding site" evidence="8">
    <location>
        <position position="244"/>
    </location>
    <ligand>
        <name>NADP(+)</name>
        <dbReference type="ChEBI" id="CHEBI:58349"/>
    </ligand>
</feature>
<evidence type="ECO:0000256" key="1">
    <source>
        <dbReference type="ARBA" id="ARBA00004871"/>
    </source>
</evidence>
<keyword evidence="4 8" id="KW-0521">NADP</keyword>
<evidence type="ECO:0000313" key="12">
    <source>
        <dbReference type="EMBL" id="RKQ37853.1"/>
    </source>
</evidence>
<gene>
    <name evidence="8 12" type="primary">aroE</name>
    <name evidence="12" type="ORF">D8M06_03380</name>
</gene>
<dbReference type="GO" id="GO:0009073">
    <property type="term" value="P:aromatic amino acid family biosynthetic process"/>
    <property type="evidence" value="ECO:0007669"/>
    <property type="project" value="UniProtKB-KW"/>
</dbReference>
<feature type="binding site" evidence="8">
    <location>
        <begin position="154"/>
        <end position="159"/>
    </location>
    <ligand>
        <name>NADP(+)</name>
        <dbReference type="ChEBI" id="CHEBI:58349"/>
    </ligand>
</feature>
<dbReference type="Gene3D" id="3.40.50.10860">
    <property type="entry name" value="Leucine Dehydrogenase, chain A, domain 1"/>
    <property type="match status" value="1"/>
</dbReference>
<dbReference type="OrthoDB" id="9792692at2"/>